<dbReference type="Proteomes" id="UP001500058">
    <property type="component" value="Unassembled WGS sequence"/>
</dbReference>
<comment type="caution">
    <text evidence="1">The sequence shown here is derived from an EMBL/GenBank/DDBJ whole genome shotgun (WGS) entry which is preliminary data.</text>
</comment>
<dbReference type="RefSeq" id="WP_344632710.1">
    <property type="nucleotide sequence ID" value="NZ_BAAATJ010000022.1"/>
</dbReference>
<dbReference type="Pfam" id="PF08012">
    <property type="entry name" value="DUF1702"/>
    <property type="match status" value="1"/>
</dbReference>
<name>A0ABP5VR01_9ACTN</name>
<protein>
    <submittedName>
        <fullName evidence="1">DUF1702 family protein</fullName>
    </submittedName>
</protein>
<evidence type="ECO:0000313" key="1">
    <source>
        <dbReference type="EMBL" id="GAA2409671.1"/>
    </source>
</evidence>
<organism evidence="1 2">
    <name type="scientific">Streptomyces glaucosporus</name>
    <dbReference type="NCBI Taxonomy" id="284044"/>
    <lineage>
        <taxon>Bacteria</taxon>
        <taxon>Bacillati</taxon>
        <taxon>Actinomycetota</taxon>
        <taxon>Actinomycetes</taxon>
        <taxon>Kitasatosporales</taxon>
        <taxon>Streptomycetaceae</taxon>
        <taxon>Streptomyces</taxon>
    </lineage>
</organism>
<accession>A0ABP5VR01</accession>
<dbReference type="EMBL" id="BAAATJ010000022">
    <property type="protein sequence ID" value="GAA2409671.1"/>
    <property type="molecule type" value="Genomic_DNA"/>
</dbReference>
<sequence length="344" mass="37239">MSSIFGALRRRLLTPSVSETKLETRGFHRKNAEAQAQLETIGRVFLQGYGYAVGAGSAAEAEEMLETVPRAYRGFAYEGAGMGAVVHDALPGHRGRLEGLLAGEGRHHVYMVYVGIGWAMARLPKFLWPDVRRTDPLLRWLILDGYGFHQAYFRTDEYVRDPQARHPFSWAGGPDEYSARAIDQGIGRALWFVGGTDADVVADLIAAYPAHRRGDLYAGAGLAATYAGAADEEELRRLAERAGEHRLQLAQGSAFAAEARRKAGTTVAHTHLATRILCGTTPERAAQVCIDRMPAAGDRGDVPAYEVWRQEIASEIASGIASRVASGTASETASLSLSRKGADL</sequence>
<gene>
    <name evidence="1" type="ORF">GCM10010420_42760</name>
</gene>
<proteinExistence type="predicted"/>
<keyword evidence="2" id="KW-1185">Reference proteome</keyword>
<evidence type="ECO:0000313" key="2">
    <source>
        <dbReference type="Proteomes" id="UP001500058"/>
    </source>
</evidence>
<dbReference type="InterPro" id="IPR012964">
    <property type="entry name" value="DUF1702"/>
</dbReference>
<reference evidence="2" key="1">
    <citation type="journal article" date="2019" name="Int. J. Syst. Evol. Microbiol.">
        <title>The Global Catalogue of Microorganisms (GCM) 10K type strain sequencing project: providing services to taxonomists for standard genome sequencing and annotation.</title>
        <authorList>
            <consortium name="The Broad Institute Genomics Platform"/>
            <consortium name="The Broad Institute Genome Sequencing Center for Infectious Disease"/>
            <person name="Wu L."/>
            <person name="Ma J."/>
        </authorList>
    </citation>
    <scope>NUCLEOTIDE SEQUENCE [LARGE SCALE GENOMIC DNA]</scope>
    <source>
        <strain evidence="2">JCM 6921</strain>
    </source>
</reference>